<evidence type="ECO:0000313" key="3">
    <source>
        <dbReference type="Proteomes" id="UP000660262"/>
    </source>
</evidence>
<dbReference type="EMBL" id="BNJQ01000011">
    <property type="protein sequence ID" value="GHP05880.1"/>
    <property type="molecule type" value="Genomic_DNA"/>
</dbReference>
<protein>
    <submittedName>
        <fullName evidence="2">Uncharacterized protein</fullName>
    </submittedName>
</protein>
<keyword evidence="1" id="KW-1133">Transmembrane helix</keyword>
<name>A0A830HJ93_9CHLO</name>
<comment type="caution">
    <text evidence="2">The sequence shown here is derived from an EMBL/GenBank/DDBJ whole genome shotgun (WGS) entry which is preliminary data.</text>
</comment>
<dbReference type="AlphaFoldDB" id="A0A830HJ93"/>
<evidence type="ECO:0000256" key="1">
    <source>
        <dbReference type="SAM" id="Phobius"/>
    </source>
</evidence>
<reference evidence="2" key="1">
    <citation type="submission" date="2020-10" db="EMBL/GenBank/DDBJ databases">
        <title>Unveiling of a novel bifunctional photoreceptor, Dualchrome1, isolated from a cosmopolitan green alga.</title>
        <authorList>
            <person name="Suzuki S."/>
            <person name="Kawachi M."/>
        </authorList>
    </citation>
    <scope>NUCLEOTIDE SEQUENCE</scope>
    <source>
        <strain evidence="2">NIES 2893</strain>
    </source>
</reference>
<keyword evidence="1" id="KW-0812">Transmembrane</keyword>
<sequence length="126" mass="13699">MPPTTLTPRKTLTPRFTHTKAVSRRCFSSRKNNISRSDVNGRRIVTYKKPEAHKSTVCRATPFQLDAWDANEIAGLIFGASLVLLAAASPFFDDVVAREQRRELGLCEVCGGLGCDTCAGTGKAAK</sequence>
<keyword evidence="3" id="KW-1185">Reference proteome</keyword>
<feature type="transmembrane region" description="Helical" evidence="1">
    <location>
        <begin position="73"/>
        <end position="92"/>
    </location>
</feature>
<accession>A0A830HJ93</accession>
<proteinExistence type="predicted"/>
<keyword evidence="1" id="KW-0472">Membrane</keyword>
<evidence type="ECO:0000313" key="2">
    <source>
        <dbReference type="EMBL" id="GHP05880.1"/>
    </source>
</evidence>
<gene>
    <name evidence="2" type="ORF">PPROV_000462700</name>
</gene>
<dbReference type="Proteomes" id="UP000660262">
    <property type="component" value="Unassembled WGS sequence"/>
</dbReference>
<organism evidence="2 3">
    <name type="scientific">Pycnococcus provasolii</name>
    <dbReference type="NCBI Taxonomy" id="41880"/>
    <lineage>
        <taxon>Eukaryota</taxon>
        <taxon>Viridiplantae</taxon>
        <taxon>Chlorophyta</taxon>
        <taxon>Pseudoscourfieldiophyceae</taxon>
        <taxon>Pseudoscourfieldiales</taxon>
        <taxon>Pycnococcaceae</taxon>
        <taxon>Pycnococcus</taxon>
    </lineage>
</organism>